<dbReference type="Gene3D" id="1.10.150.110">
    <property type="entry name" value="DNA polymerase beta, N-terminal domain-like"/>
    <property type="match status" value="1"/>
</dbReference>
<evidence type="ECO:0000313" key="5">
    <source>
        <dbReference type="Proteomes" id="UP000178486"/>
    </source>
</evidence>
<evidence type="ECO:0000256" key="1">
    <source>
        <dbReference type="ARBA" id="ARBA00022679"/>
    </source>
</evidence>
<dbReference type="InterPro" id="IPR037160">
    <property type="entry name" value="DNA_Pol_thumb_sf"/>
</dbReference>
<dbReference type="PIRSF" id="PIRSF005047">
    <property type="entry name" value="UCP005047_YshC"/>
    <property type="match status" value="1"/>
</dbReference>
<feature type="domain" description="DNA-directed DNA polymerase X" evidence="3">
    <location>
        <begin position="1"/>
        <end position="325"/>
    </location>
</feature>
<dbReference type="GO" id="GO:0003677">
    <property type="term" value="F:DNA binding"/>
    <property type="evidence" value="ECO:0007669"/>
    <property type="project" value="InterPro"/>
</dbReference>
<comment type="caution">
    <text evidence="4">The sequence shown here is derived from an EMBL/GenBank/DDBJ whole genome shotgun (WGS) entry which is preliminary data.</text>
</comment>
<evidence type="ECO:0000313" key="4">
    <source>
        <dbReference type="EMBL" id="OGK53052.1"/>
    </source>
</evidence>
<dbReference type="InterPro" id="IPR027421">
    <property type="entry name" value="DNA_pol_lamdba_lyase_dom_sf"/>
</dbReference>
<protein>
    <recommendedName>
        <fullName evidence="3">DNA-directed DNA polymerase X domain-containing protein</fullName>
    </recommendedName>
</protein>
<dbReference type="SUPFAM" id="SSF89550">
    <property type="entry name" value="PHP domain-like"/>
    <property type="match status" value="1"/>
</dbReference>
<dbReference type="GO" id="GO:0003887">
    <property type="term" value="F:DNA-directed DNA polymerase activity"/>
    <property type="evidence" value="ECO:0007669"/>
    <property type="project" value="InterPro"/>
</dbReference>
<organism evidence="4 5">
    <name type="scientific">Candidatus Roizmanbacteria bacterium RIFCSPLOWO2_01_FULL_45_11</name>
    <dbReference type="NCBI Taxonomy" id="1802070"/>
    <lineage>
        <taxon>Bacteria</taxon>
        <taxon>Candidatus Roizmaniibacteriota</taxon>
    </lineage>
</organism>
<dbReference type="SUPFAM" id="SSF81301">
    <property type="entry name" value="Nucleotidyltransferase"/>
    <property type="match status" value="1"/>
</dbReference>
<name>A0A1F7JBS9_9BACT</name>
<dbReference type="EMBL" id="MGAU01000069">
    <property type="protein sequence ID" value="OGK53052.1"/>
    <property type="molecule type" value="Genomic_DNA"/>
</dbReference>
<dbReference type="PANTHER" id="PTHR36928:SF1">
    <property type="entry name" value="PHOSPHATASE YCDX-RELATED"/>
    <property type="match status" value="1"/>
</dbReference>
<dbReference type="Pfam" id="PF14716">
    <property type="entry name" value="HHH_8"/>
    <property type="match status" value="1"/>
</dbReference>
<evidence type="ECO:0000259" key="3">
    <source>
        <dbReference type="SMART" id="SM00483"/>
    </source>
</evidence>
<dbReference type="InterPro" id="IPR029398">
    <property type="entry name" value="PolB_thumb"/>
</dbReference>
<dbReference type="Gene3D" id="1.10.150.20">
    <property type="entry name" value="5' to 3' exonuclease, C-terminal subdomain"/>
    <property type="match status" value="1"/>
</dbReference>
<dbReference type="InterPro" id="IPR016195">
    <property type="entry name" value="Pol/histidinol_Pase-like"/>
</dbReference>
<dbReference type="Proteomes" id="UP000178486">
    <property type="component" value="Unassembled WGS sequence"/>
</dbReference>
<dbReference type="Gene3D" id="3.30.210.10">
    <property type="entry name" value="DNA polymerase, thumb domain"/>
    <property type="match status" value="1"/>
</dbReference>
<dbReference type="InterPro" id="IPR050243">
    <property type="entry name" value="PHP_phosphatase"/>
</dbReference>
<reference evidence="4 5" key="1">
    <citation type="journal article" date="2016" name="Nat. Commun.">
        <title>Thousands of microbial genomes shed light on interconnected biogeochemical processes in an aquifer system.</title>
        <authorList>
            <person name="Anantharaman K."/>
            <person name="Brown C.T."/>
            <person name="Hug L.A."/>
            <person name="Sharon I."/>
            <person name="Castelle C.J."/>
            <person name="Probst A.J."/>
            <person name="Thomas B.C."/>
            <person name="Singh A."/>
            <person name="Wilkins M.J."/>
            <person name="Karaoz U."/>
            <person name="Brodie E.L."/>
            <person name="Williams K.H."/>
            <person name="Hubbard S.S."/>
            <person name="Banfield J.F."/>
        </authorList>
    </citation>
    <scope>NUCLEOTIDE SEQUENCE [LARGE SCALE GENOMIC DNA]</scope>
</reference>
<keyword evidence="2" id="KW-0548">Nucleotidyltransferase</keyword>
<gene>
    <name evidence="4" type="ORF">A3B56_02305</name>
</gene>
<evidence type="ECO:0000256" key="2">
    <source>
        <dbReference type="ARBA" id="ARBA00022695"/>
    </source>
</evidence>
<dbReference type="SUPFAM" id="SSF47802">
    <property type="entry name" value="DNA polymerase beta, N-terminal domain-like"/>
    <property type="match status" value="1"/>
</dbReference>
<dbReference type="GO" id="GO:0042578">
    <property type="term" value="F:phosphoric ester hydrolase activity"/>
    <property type="evidence" value="ECO:0007669"/>
    <property type="project" value="TreeGrafter"/>
</dbReference>
<proteinExistence type="predicted"/>
<dbReference type="InterPro" id="IPR002054">
    <property type="entry name" value="DNA-dir_DNA_pol_X"/>
</dbReference>
<dbReference type="InterPro" id="IPR022311">
    <property type="entry name" value="PolX-like"/>
</dbReference>
<dbReference type="Gene3D" id="3.30.460.10">
    <property type="entry name" value="Beta Polymerase, domain 2"/>
    <property type="match status" value="1"/>
</dbReference>
<dbReference type="InterPro" id="IPR010996">
    <property type="entry name" value="HHH_MUS81"/>
</dbReference>
<dbReference type="SMART" id="SM00483">
    <property type="entry name" value="POLXc"/>
    <property type="match status" value="1"/>
</dbReference>
<dbReference type="Gene3D" id="3.20.20.140">
    <property type="entry name" value="Metal-dependent hydrolases"/>
    <property type="match status" value="1"/>
</dbReference>
<keyword evidence="1" id="KW-0808">Transferase</keyword>
<dbReference type="GO" id="GO:0005829">
    <property type="term" value="C:cytosol"/>
    <property type="evidence" value="ECO:0007669"/>
    <property type="project" value="TreeGrafter"/>
</dbReference>
<dbReference type="Pfam" id="PF14791">
    <property type="entry name" value="DNA_pol_B_thumb"/>
    <property type="match status" value="1"/>
</dbReference>
<dbReference type="GO" id="GO:0008270">
    <property type="term" value="F:zinc ion binding"/>
    <property type="evidence" value="ECO:0007669"/>
    <property type="project" value="TreeGrafter"/>
</dbReference>
<dbReference type="InterPro" id="IPR043519">
    <property type="entry name" value="NT_sf"/>
</dbReference>
<accession>A0A1F7JBS9</accession>
<dbReference type="PANTHER" id="PTHR36928">
    <property type="entry name" value="PHOSPHATASE YCDX-RELATED"/>
    <property type="match status" value="1"/>
</dbReference>
<sequence>MTNKEISQLLRNIAAAYELLGESRFRIMAYQQAADSVENLAVDLRSVWEAGNLQKIPGIGGSLAQHLDELFTNGESSHFTSIQKKIPAGVFDMLKLRNVGPKTAYRIAVEMGKRQTLGKTTYEKLNHILDTHALLELDGFGEKREMEIRQSLEHFLSGMNKKARLLYPEASALANKLCEFIATNASVKSVTPLGSLRRKKETIGDIDVAVSTEDIPGTIEHTLTYPDITHVEDKGTSKITVLLNNAVQADVRFVEPEKYGAMVQYFTGSKYHNIRLREYALQKGYSLSEYGIKIARGETKMYTFKTEREFYKFLGLDLIPPEMREDTGEIELAEKHDLPVLVEETDIKGDLHIHSNFPYASSHDLGRSSLDELAQKALLLNYEYIGISDHNPKFSGQTHRAINAVMKGRKKYYEQLLDSSRSVQKNTKKLKVYIMLEIDIRADGTLALPDDGFSYIDAAIVSIHASFEQAKDVMTARILRGLSYPKVKIFAHPTARKLGSREGIQADWPTIFDFCASHHIAIEINSSPQRLDLPDDLVREAVQHGAMFIINTDSHHVDHMDLMTYGIGVARRGWLQKRDILNTRGQEEFETWLLKG</sequence>
<dbReference type="CDD" id="cd00141">
    <property type="entry name" value="NT_POLXc"/>
    <property type="match status" value="1"/>
</dbReference>
<dbReference type="AlphaFoldDB" id="A0A1F7JBS9"/>